<sequence length="76" mass="8601">MSATLVPLPDTITHAVSLTYGMREPVSPVEHHPPRTLPIDFREFVEKNVLMMKVKPTLSWGRILALRGQPLKPNDE</sequence>
<accession>A0AAE1NLV8</accession>
<proteinExistence type="predicted"/>
<protein>
    <submittedName>
        <fullName evidence="1">Uncharacterized protein</fullName>
    </submittedName>
</protein>
<dbReference type="EMBL" id="JAWZYT010004833">
    <property type="protein sequence ID" value="KAK4292440.1"/>
    <property type="molecule type" value="Genomic_DNA"/>
</dbReference>
<evidence type="ECO:0000313" key="2">
    <source>
        <dbReference type="Proteomes" id="UP001292094"/>
    </source>
</evidence>
<organism evidence="1 2">
    <name type="scientific">Petrolisthes manimaculis</name>
    <dbReference type="NCBI Taxonomy" id="1843537"/>
    <lineage>
        <taxon>Eukaryota</taxon>
        <taxon>Metazoa</taxon>
        <taxon>Ecdysozoa</taxon>
        <taxon>Arthropoda</taxon>
        <taxon>Crustacea</taxon>
        <taxon>Multicrustacea</taxon>
        <taxon>Malacostraca</taxon>
        <taxon>Eumalacostraca</taxon>
        <taxon>Eucarida</taxon>
        <taxon>Decapoda</taxon>
        <taxon>Pleocyemata</taxon>
        <taxon>Anomura</taxon>
        <taxon>Galatheoidea</taxon>
        <taxon>Porcellanidae</taxon>
        <taxon>Petrolisthes</taxon>
    </lineage>
</organism>
<evidence type="ECO:0000313" key="1">
    <source>
        <dbReference type="EMBL" id="KAK4292440.1"/>
    </source>
</evidence>
<name>A0AAE1NLV8_9EUCA</name>
<gene>
    <name evidence="1" type="ORF">Pmani_034796</name>
</gene>
<comment type="caution">
    <text evidence="1">The sequence shown here is derived from an EMBL/GenBank/DDBJ whole genome shotgun (WGS) entry which is preliminary data.</text>
</comment>
<keyword evidence="2" id="KW-1185">Reference proteome</keyword>
<dbReference type="Proteomes" id="UP001292094">
    <property type="component" value="Unassembled WGS sequence"/>
</dbReference>
<reference evidence="1" key="1">
    <citation type="submission" date="2023-11" db="EMBL/GenBank/DDBJ databases">
        <title>Genome assemblies of two species of porcelain crab, Petrolisthes cinctipes and Petrolisthes manimaculis (Anomura: Porcellanidae).</title>
        <authorList>
            <person name="Angst P."/>
        </authorList>
    </citation>
    <scope>NUCLEOTIDE SEQUENCE</scope>
    <source>
        <strain evidence="1">PB745_02</strain>
        <tissue evidence="1">Gill</tissue>
    </source>
</reference>
<dbReference type="AlphaFoldDB" id="A0AAE1NLV8"/>